<dbReference type="Proteomes" id="UP000595437">
    <property type="component" value="Chromosome 9"/>
</dbReference>
<dbReference type="EMBL" id="CP045898">
    <property type="protein sequence ID" value="QQP39964.1"/>
    <property type="molecule type" value="Genomic_DNA"/>
</dbReference>
<protein>
    <submittedName>
        <fullName evidence="1">Uncharacterized protein</fullName>
    </submittedName>
</protein>
<accession>A0A7T8GY58</accession>
<dbReference type="AlphaFoldDB" id="A0A7T8GY58"/>
<sequence>MSGVSVVIRDPEGGRAMPERLPLLDVRVQETCRRRLHEWSLRSHPRQIRKRGMEGG</sequence>
<gene>
    <name evidence="1" type="ORF">FKW44_013846</name>
</gene>
<organism evidence="1 2">
    <name type="scientific">Caligus rogercresseyi</name>
    <name type="common">Sea louse</name>
    <dbReference type="NCBI Taxonomy" id="217165"/>
    <lineage>
        <taxon>Eukaryota</taxon>
        <taxon>Metazoa</taxon>
        <taxon>Ecdysozoa</taxon>
        <taxon>Arthropoda</taxon>
        <taxon>Crustacea</taxon>
        <taxon>Multicrustacea</taxon>
        <taxon>Hexanauplia</taxon>
        <taxon>Copepoda</taxon>
        <taxon>Siphonostomatoida</taxon>
        <taxon>Caligidae</taxon>
        <taxon>Caligus</taxon>
    </lineage>
</organism>
<name>A0A7T8GY58_CALRO</name>
<keyword evidence="2" id="KW-1185">Reference proteome</keyword>
<evidence type="ECO:0000313" key="2">
    <source>
        <dbReference type="Proteomes" id="UP000595437"/>
    </source>
</evidence>
<evidence type="ECO:0000313" key="1">
    <source>
        <dbReference type="EMBL" id="QQP39964.1"/>
    </source>
</evidence>
<reference evidence="2" key="1">
    <citation type="submission" date="2021-01" db="EMBL/GenBank/DDBJ databases">
        <title>Caligus Genome Assembly.</title>
        <authorList>
            <person name="Gallardo-Escarate C."/>
        </authorList>
    </citation>
    <scope>NUCLEOTIDE SEQUENCE [LARGE SCALE GENOMIC DNA]</scope>
</reference>
<proteinExistence type="predicted"/>